<dbReference type="Pfam" id="PF16250">
    <property type="entry name" value="DUF4907"/>
    <property type="match status" value="1"/>
</dbReference>
<evidence type="ECO:0000313" key="1">
    <source>
        <dbReference type="EMBL" id="MFD1603901.1"/>
    </source>
</evidence>
<proteinExistence type="predicted"/>
<comment type="caution">
    <text evidence="1">The sequence shown here is derived from an EMBL/GenBank/DDBJ whole genome shotgun (WGS) entry which is preliminary data.</text>
</comment>
<protein>
    <submittedName>
        <fullName evidence="1">DUF4907 domain-containing protein</fullName>
    </submittedName>
</protein>
<keyword evidence="2" id="KW-1185">Reference proteome</keyword>
<accession>A0ABW4HF04</accession>
<organism evidence="1 2">
    <name type="scientific">Flavobacterium artemisiae</name>
    <dbReference type="NCBI Taxonomy" id="2126556"/>
    <lineage>
        <taxon>Bacteria</taxon>
        <taxon>Pseudomonadati</taxon>
        <taxon>Bacteroidota</taxon>
        <taxon>Flavobacteriia</taxon>
        <taxon>Flavobacteriales</taxon>
        <taxon>Flavobacteriaceae</taxon>
        <taxon>Flavobacterium</taxon>
    </lineage>
</organism>
<dbReference type="RefSeq" id="WP_379814759.1">
    <property type="nucleotide sequence ID" value="NZ_JBHUDZ010000012.1"/>
</dbReference>
<reference evidence="2" key="1">
    <citation type="journal article" date="2019" name="Int. J. Syst. Evol. Microbiol.">
        <title>The Global Catalogue of Microorganisms (GCM) 10K type strain sequencing project: providing services to taxonomists for standard genome sequencing and annotation.</title>
        <authorList>
            <consortium name="The Broad Institute Genomics Platform"/>
            <consortium name="The Broad Institute Genome Sequencing Center for Infectious Disease"/>
            <person name="Wu L."/>
            <person name="Ma J."/>
        </authorList>
    </citation>
    <scope>NUCLEOTIDE SEQUENCE [LARGE SCALE GENOMIC DNA]</scope>
    <source>
        <strain evidence="2">CCUG 70865</strain>
    </source>
</reference>
<dbReference type="EMBL" id="JBHUDZ010000012">
    <property type="protein sequence ID" value="MFD1603901.1"/>
    <property type="molecule type" value="Genomic_DNA"/>
</dbReference>
<gene>
    <name evidence="1" type="ORF">ACFSC2_14240</name>
</gene>
<sequence>MNKVTTIIKNKKIFWSNIQKILVFLVFILFLNACHKKEVLETASFKTETGWGYTISYKNKIIIKQSIIPVISDNKSFASEEDALKTADLVKQKIKKNTSPTVTKKDLILLKIKF</sequence>
<evidence type="ECO:0000313" key="2">
    <source>
        <dbReference type="Proteomes" id="UP001597138"/>
    </source>
</evidence>
<dbReference type="Proteomes" id="UP001597138">
    <property type="component" value="Unassembled WGS sequence"/>
</dbReference>
<name>A0ABW4HF04_9FLAO</name>
<dbReference type="InterPro" id="IPR032593">
    <property type="entry name" value="DUF4907"/>
</dbReference>